<keyword evidence="4" id="KW-1185">Reference proteome</keyword>
<dbReference type="OrthoDB" id="3936636at2759"/>
<protein>
    <submittedName>
        <fullName evidence="3">Uncharacterized protein</fullName>
    </submittedName>
</protein>
<feature type="compositionally biased region" description="Polar residues" evidence="2">
    <location>
        <begin position="136"/>
        <end position="149"/>
    </location>
</feature>
<feature type="compositionally biased region" description="Polar residues" evidence="2">
    <location>
        <begin position="104"/>
        <end position="113"/>
    </location>
</feature>
<dbReference type="GO" id="GO:0005856">
    <property type="term" value="C:cytoskeleton"/>
    <property type="evidence" value="ECO:0007669"/>
    <property type="project" value="TreeGrafter"/>
</dbReference>
<keyword evidence="1" id="KW-0175">Coiled coil</keyword>
<evidence type="ECO:0000313" key="4">
    <source>
        <dbReference type="Proteomes" id="UP000250266"/>
    </source>
</evidence>
<feature type="coiled-coil region" evidence="1">
    <location>
        <begin position="451"/>
        <end position="518"/>
    </location>
</feature>
<feature type="coiled-coil region" evidence="1">
    <location>
        <begin position="842"/>
        <end position="939"/>
    </location>
</feature>
<evidence type="ECO:0000256" key="2">
    <source>
        <dbReference type="SAM" id="MobiDB-lite"/>
    </source>
</evidence>
<feature type="coiled-coil region" evidence="1">
    <location>
        <begin position="560"/>
        <end position="587"/>
    </location>
</feature>
<feature type="region of interest" description="Disordered" evidence="2">
    <location>
        <begin position="1"/>
        <end position="169"/>
    </location>
</feature>
<dbReference type="PANTHER" id="PTHR47357">
    <property type="entry name" value="COP1-INTERACTIVE PROTEIN 1"/>
    <property type="match status" value="1"/>
</dbReference>
<feature type="coiled-coil region" evidence="1">
    <location>
        <begin position="636"/>
        <end position="698"/>
    </location>
</feature>
<sequence>MSSRKRHAASDYFNDRPKEKKSRTTASSQYDFDKYVSPRSPTTASRDPTSRRSSESGRSNYTDRYASSHPRIRDSNRAESMDRRSLYRPPSVPSSRRESDAGSWVNSPQSARTPPSEMLPPEPVLSLRGGSLIDGRSQSSPLSLNTGGASPSVLRRTGSGSSTPKVPAPVASMIPAATPLTPSSTASTNDPMALAEQLKEAFLMIAKATTAETEWSRAQSQLQARKKEIQEGARWFSRYPSLKEQKENSRAKAEKVFKDRDNIYKQASNAGALESLAAVASVFLNARGLAPANDEQLTQLKERLQTKENEITALQNQNAQIVAQNAQFMAELSSIKLIVGQTTPVSNEIASMKTDLDSLKGMVWDSLNSLEEGVRKDLQIMKSTFGQVAHIQPMKASLNFVQKEVDLLQRRMDSNNNNRDDSVRDKIKSLEESQKKFEGMQSTNCDCKPKLEAMEATMEKLQTELNKLKSQEKNTTKADIAKVRSDTEAAIADIKAFYATLLQRVDHLSVKQEELKKESYSEDERRTMLEAVVSNEENSKAIRMLNSRSDEHESHFTRRCDVLEQKLGSSSDTVKALEKRVESIEKKTNSDSNDPLKTLETRMSLVEARSRNASARLSTPPTNGNTDERVVTVSRMEKAESEIVDLKRECEDLNNLPSLWDVRVGQLDARVDETLTEIQNCTTRQNNLATQLKELTEQQQSMAATLVVLQQSQQQQSRPPVSAYNVPPNHVLPSQTAQNGVSPSSSAEFQKLRQDYVVSFNRVGTIENAMRGLEQQCRDIALQVNACIAGLQSLENRYDNLTTDDLARNMVNQMQAMYPQAGNIQAEFDRSRQVVGILTDRVAKTENRCDLLSETVAQVQRSEKKVDKALADIINLQTAIHNVQEAAQKADEKAGSLDVDLDRLREETNSHAAALLSYQEAATARVEEQRRSMTQVEERLDQKIDGVSDRTLQIEKQMHGKLDDIVHLQLAVETVNSKHSNPAILESWDPRQR</sequence>
<dbReference type="EMBL" id="KV744963">
    <property type="protein sequence ID" value="OCK80364.1"/>
    <property type="molecule type" value="Genomic_DNA"/>
</dbReference>
<dbReference type="AlphaFoldDB" id="A0A8E2EAW5"/>
<accession>A0A8E2EAW5</accession>
<evidence type="ECO:0000313" key="3">
    <source>
        <dbReference type="EMBL" id="OCK80364.1"/>
    </source>
</evidence>
<name>A0A8E2EAW5_9PEZI</name>
<feature type="coiled-coil region" evidence="1">
    <location>
        <begin position="297"/>
        <end position="324"/>
    </location>
</feature>
<dbReference type="Proteomes" id="UP000250266">
    <property type="component" value="Unassembled WGS sequence"/>
</dbReference>
<proteinExistence type="predicted"/>
<reference evidence="3 4" key="1">
    <citation type="journal article" date="2016" name="Nat. Commun.">
        <title>Ectomycorrhizal ecology is imprinted in the genome of the dominant symbiotic fungus Cenococcum geophilum.</title>
        <authorList>
            <consortium name="DOE Joint Genome Institute"/>
            <person name="Peter M."/>
            <person name="Kohler A."/>
            <person name="Ohm R.A."/>
            <person name="Kuo A."/>
            <person name="Krutzmann J."/>
            <person name="Morin E."/>
            <person name="Arend M."/>
            <person name="Barry K.W."/>
            <person name="Binder M."/>
            <person name="Choi C."/>
            <person name="Clum A."/>
            <person name="Copeland A."/>
            <person name="Grisel N."/>
            <person name="Haridas S."/>
            <person name="Kipfer T."/>
            <person name="LaButti K."/>
            <person name="Lindquist E."/>
            <person name="Lipzen A."/>
            <person name="Maire R."/>
            <person name="Meier B."/>
            <person name="Mihaltcheva S."/>
            <person name="Molinier V."/>
            <person name="Murat C."/>
            <person name="Poggeler S."/>
            <person name="Quandt C.A."/>
            <person name="Sperisen C."/>
            <person name="Tritt A."/>
            <person name="Tisserant E."/>
            <person name="Crous P.W."/>
            <person name="Henrissat B."/>
            <person name="Nehls U."/>
            <person name="Egli S."/>
            <person name="Spatafora J.W."/>
            <person name="Grigoriev I.V."/>
            <person name="Martin F.M."/>
        </authorList>
    </citation>
    <scope>NUCLEOTIDE SEQUENCE [LARGE SCALE GENOMIC DNA]</scope>
    <source>
        <strain evidence="3 4">CBS 459.81</strain>
    </source>
</reference>
<organism evidence="3 4">
    <name type="scientific">Lepidopterella palustris CBS 459.81</name>
    <dbReference type="NCBI Taxonomy" id="1314670"/>
    <lineage>
        <taxon>Eukaryota</taxon>
        <taxon>Fungi</taxon>
        <taxon>Dikarya</taxon>
        <taxon>Ascomycota</taxon>
        <taxon>Pezizomycotina</taxon>
        <taxon>Dothideomycetes</taxon>
        <taxon>Pleosporomycetidae</taxon>
        <taxon>Mytilinidiales</taxon>
        <taxon>Argynnaceae</taxon>
        <taxon>Lepidopterella</taxon>
    </lineage>
</organism>
<feature type="compositionally biased region" description="Basic and acidic residues" evidence="2">
    <location>
        <begin position="71"/>
        <end position="85"/>
    </location>
</feature>
<dbReference type="PANTHER" id="PTHR47357:SF1">
    <property type="entry name" value="SPINDLE POLE BODY COMPONENT 110"/>
    <property type="match status" value="1"/>
</dbReference>
<dbReference type="GO" id="GO:0005200">
    <property type="term" value="F:structural constituent of cytoskeleton"/>
    <property type="evidence" value="ECO:0007669"/>
    <property type="project" value="TreeGrafter"/>
</dbReference>
<evidence type="ECO:0000256" key="1">
    <source>
        <dbReference type="SAM" id="Coils"/>
    </source>
</evidence>
<gene>
    <name evidence="3" type="ORF">K432DRAFT_425818</name>
</gene>